<feature type="domain" description="Tyr recombinase" evidence="3">
    <location>
        <begin position="254"/>
        <end position="425"/>
    </location>
</feature>
<dbReference type="Pfam" id="PF00589">
    <property type="entry name" value="Phage_integrase"/>
    <property type="match status" value="1"/>
</dbReference>
<sequence>MTLPVPSTHAVNERSCPFAAPRTIAELPFRETPYWWSIATSRHLGIYRPHAGVCTWTARYLSRDKLYKQRALGPALDAGQGALQFEAALDLAEAWFAAPDVADKAHATRPAERMSGVSFCPIGDLYTVGHALADYTAWTKIAHSPGGHYNMLALINHHLADELLFVPVNDIVPHHLRRLAHRVLERPPKFGFQRERPKVRLCDLTSEDLRRRKRTFNSLVTILRMALRLAWENGHLEAERTWRCLRRLPVNHTPRRDFLDRTQCRRLLDACSPALRRLVMAALYTGCRVGELGQLRVEDVAYQIYGLRIPAFKRSPARFVFLPDEGMAFFQRCCLDKVPKDHVLLSESGKVWRRQHAGPFRLAAARAGLPPTFVFHGLRHTYASDLICHGVPLEVVARQLGHADTRTVASTYGHLAERYREEMIRSRFSALVDDPAGPELIQ</sequence>
<name>A0A9X2FUB8_9RHOB</name>
<dbReference type="GO" id="GO:0003677">
    <property type="term" value="F:DNA binding"/>
    <property type="evidence" value="ECO:0007669"/>
    <property type="project" value="InterPro"/>
</dbReference>
<dbReference type="InterPro" id="IPR013762">
    <property type="entry name" value="Integrase-like_cat_sf"/>
</dbReference>
<accession>A0A9X2FUB8</accession>
<dbReference type="EMBL" id="JAMYXC010000029">
    <property type="protein sequence ID" value="MCP1167328.1"/>
    <property type="molecule type" value="Genomic_DNA"/>
</dbReference>
<comment type="caution">
    <text evidence="4">The sequence shown here is derived from an EMBL/GenBank/DDBJ whole genome shotgun (WGS) entry which is preliminary data.</text>
</comment>
<keyword evidence="5" id="KW-1185">Reference proteome</keyword>
<dbReference type="InterPro" id="IPR050090">
    <property type="entry name" value="Tyrosine_recombinase_XerCD"/>
</dbReference>
<dbReference type="GO" id="GO:0006310">
    <property type="term" value="P:DNA recombination"/>
    <property type="evidence" value="ECO:0007669"/>
    <property type="project" value="UniProtKB-KW"/>
</dbReference>
<evidence type="ECO:0000259" key="3">
    <source>
        <dbReference type="PROSITE" id="PS51898"/>
    </source>
</evidence>
<reference evidence="4" key="1">
    <citation type="submission" date="2022-06" db="EMBL/GenBank/DDBJ databases">
        <title>Limimaricola sediminis sp. nov., isolated from an intertidal sediment.</title>
        <authorList>
            <person name="Shao X."/>
        </authorList>
    </citation>
    <scope>NUCLEOTIDE SEQUENCE</scope>
    <source>
        <strain evidence="4">ASW11-118</strain>
    </source>
</reference>
<evidence type="ECO:0000256" key="1">
    <source>
        <dbReference type="ARBA" id="ARBA00022908"/>
    </source>
</evidence>
<dbReference type="GO" id="GO:0015074">
    <property type="term" value="P:DNA integration"/>
    <property type="evidence" value="ECO:0007669"/>
    <property type="project" value="UniProtKB-KW"/>
</dbReference>
<gene>
    <name evidence="4" type="ORF">NHG85_02095</name>
</gene>
<evidence type="ECO:0000313" key="5">
    <source>
        <dbReference type="Proteomes" id="UP001139477"/>
    </source>
</evidence>
<dbReference type="InterPro" id="IPR011010">
    <property type="entry name" value="DNA_brk_join_enz"/>
</dbReference>
<keyword evidence="1" id="KW-0229">DNA integration</keyword>
<evidence type="ECO:0000313" key="4">
    <source>
        <dbReference type="EMBL" id="MCP1167328.1"/>
    </source>
</evidence>
<dbReference type="InterPro" id="IPR002104">
    <property type="entry name" value="Integrase_catalytic"/>
</dbReference>
<protein>
    <submittedName>
        <fullName evidence="4">Site-specific integrase</fullName>
    </submittedName>
</protein>
<dbReference type="RefSeq" id="WP_253329341.1">
    <property type="nucleotide sequence ID" value="NZ_JAMYXC010000029.1"/>
</dbReference>
<evidence type="ECO:0000256" key="2">
    <source>
        <dbReference type="ARBA" id="ARBA00023172"/>
    </source>
</evidence>
<dbReference type="Proteomes" id="UP001139477">
    <property type="component" value="Unassembled WGS sequence"/>
</dbReference>
<keyword evidence="2" id="KW-0233">DNA recombination</keyword>
<dbReference type="PANTHER" id="PTHR30349">
    <property type="entry name" value="PHAGE INTEGRASE-RELATED"/>
    <property type="match status" value="1"/>
</dbReference>
<dbReference type="AlphaFoldDB" id="A0A9X2FUB8"/>
<dbReference type="PROSITE" id="PS51898">
    <property type="entry name" value="TYR_RECOMBINASE"/>
    <property type="match status" value="1"/>
</dbReference>
<dbReference type="Gene3D" id="1.10.443.10">
    <property type="entry name" value="Intergrase catalytic core"/>
    <property type="match status" value="1"/>
</dbReference>
<dbReference type="PANTHER" id="PTHR30349:SF64">
    <property type="entry name" value="PROPHAGE INTEGRASE INTD-RELATED"/>
    <property type="match status" value="1"/>
</dbReference>
<organism evidence="4 5">
    <name type="scientific">Limimaricola litoreus</name>
    <dbReference type="NCBI Taxonomy" id="2955316"/>
    <lineage>
        <taxon>Bacteria</taxon>
        <taxon>Pseudomonadati</taxon>
        <taxon>Pseudomonadota</taxon>
        <taxon>Alphaproteobacteria</taxon>
        <taxon>Rhodobacterales</taxon>
        <taxon>Paracoccaceae</taxon>
        <taxon>Limimaricola</taxon>
    </lineage>
</organism>
<dbReference type="SUPFAM" id="SSF56349">
    <property type="entry name" value="DNA breaking-rejoining enzymes"/>
    <property type="match status" value="1"/>
</dbReference>
<dbReference type="CDD" id="cd00796">
    <property type="entry name" value="INT_Rci_Hp1_C"/>
    <property type="match status" value="1"/>
</dbReference>
<proteinExistence type="predicted"/>